<feature type="compositionally biased region" description="Acidic residues" evidence="7">
    <location>
        <begin position="95"/>
        <end position="109"/>
    </location>
</feature>
<organism evidence="8 9">
    <name type="scientific">Diatrype stigma</name>
    <dbReference type="NCBI Taxonomy" id="117547"/>
    <lineage>
        <taxon>Eukaryota</taxon>
        <taxon>Fungi</taxon>
        <taxon>Dikarya</taxon>
        <taxon>Ascomycota</taxon>
        <taxon>Pezizomycotina</taxon>
        <taxon>Sordariomycetes</taxon>
        <taxon>Xylariomycetidae</taxon>
        <taxon>Xylariales</taxon>
        <taxon>Diatrypaceae</taxon>
        <taxon>Diatrype</taxon>
    </lineage>
</organism>
<dbReference type="GO" id="GO:0003677">
    <property type="term" value="F:DNA binding"/>
    <property type="evidence" value="ECO:0007669"/>
    <property type="project" value="UniProtKB-KW"/>
</dbReference>
<dbReference type="EMBL" id="JAKJXP020000007">
    <property type="protein sequence ID" value="KAK7756412.1"/>
    <property type="molecule type" value="Genomic_DNA"/>
</dbReference>
<dbReference type="Proteomes" id="UP001320420">
    <property type="component" value="Unassembled WGS sequence"/>
</dbReference>
<keyword evidence="6" id="KW-0539">Nucleus</keyword>
<evidence type="ECO:0000313" key="9">
    <source>
        <dbReference type="Proteomes" id="UP001320420"/>
    </source>
</evidence>
<evidence type="ECO:0000256" key="2">
    <source>
        <dbReference type="ARBA" id="ARBA00009359"/>
    </source>
</evidence>
<evidence type="ECO:0000256" key="3">
    <source>
        <dbReference type="ARBA" id="ARBA00022763"/>
    </source>
</evidence>
<dbReference type="AlphaFoldDB" id="A0AAN9V0P2"/>
<dbReference type="GO" id="GO:0031297">
    <property type="term" value="P:replication fork processing"/>
    <property type="evidence" value="ECO:0007669"/>
    <property type="project" value="TreeGrafter"/>
</dbReference>
<comment type="similarity">
    <text evidence="2">Belongs to the CENP-X/MHF2 family.</text>
</comment>
<keyword evidence="5" id="KW-0234">DNA repair</keyword>
<feature type="compositionally biased region" description="Acidic residues" evidence="7">
    <location>
        <begin position="53"/>
        <end position="69"/>
    </location>
</feature>
<evidence type="ECO:0000256" key="4">
    <source>
        <dbReference type="ARBA" id="ARBA00023125"/>
    </source>
</evidence>
<evidence type="ECO:0000256" key="6">
    <source>
        <dbReference type="ARBA" id="ARBA00023242"/>
    </source>
</evidence>
<dbReference type="GO" id="GO:0051382">
    <property type="term" value="P:kinetochore assembly"/>
    <property type="evidence" value="ECO:0007669"/>
    <property type="project" value="InterPro"/>
</dbReference>
<dbReference type="InterPro" id="IPR018552">
    <property type="entry name" value="CENP-X"/>
</dbReference>
<comment type="subcellular location">
    <subcellularLocation>
        <location evidence="1">Nucleus</location>
    </subcellularLocation>
</comment>
<proteinExistence type="inferred from homology"/>
<comment type="caution">
    <text evidence="8">The sequence shown here is derived from an EMBL/GenBank/DDBJ whole genome shotgun (WGS) entry which is preliminary data.</text>
</comment>
<evidence type="ECO:0008006" key="10">
    <source>
        <dbReference type="Google" id="ProtNLM"/>
    </source>
</evidence>
<evidence type="ECO:0000256" key="5">
    <source>
        <dbReference type="ARBA" id="ARBA00023204"/>
    </source>
</evidence>
<dbReference type="PANTHER" id="PTHR28680:SF1">
    <property type="entry name" value="CENTROMERE PROTEIN X"/>
    <property type="match status" value="1"/>
</dbReference>
<keyword evidence="9" id="KW-1185">Reference proteome</keyword>
<dbReference type="Pfam" id="PF09415">
    <property type="entry name" value="CENP-X"/>
    <property type="match status" value="1"/>
</dbReference>
<dbReference type="CDD" id="cd22921">
    <property type="entry name" value="HFD_CENP-X"/>
    <property type="match status" value="1"/>
</dbReference>
<name>A0AAN9V0P2_9PEZI</name>
<feature type="compositionally biased region" description="Low complexity" evidence="7">
    <location>
        <begin position="1"/>
        <end position="29"/>
    </location>
</feature>
<gene>
    <name evidence="8" type="ORF">SLS62_001638</name>
</gene>
<keyword evidence="3" id="KW-0227">DNA damage</keyword>
<sequence>MPPKQSTSARASAAGSSKSKSTAGTSKASKNVRAPGAAPKKPTSKAPVNLDLSDLDDDDDDDPFAEDVEEIRRPQPKQKQPQQKPTTKRRRQEQMDLDDDNDDDDDDNLDAGGENQVEDEDEAPKTIPPDLLTRLLHEFFEKEGTRISRDANAAVAKYMDVFVRETIARTAVEKESGFLEVEDLEKVAPQLLLDL</sequence>
<dbReference type="GO" id="GO:0000712">
    <property type="term" value="P:resolution of meiotic recombination intermediates"/>
    <property type="evidence" value="ECO:0007669"/>
    <property type="project" value="TreeGrafter"/>
</dbReference>
<accession>A0AAN9V0P2</accession>
<dbReference type="GO" id="GO:0071821">
    <property type="term" value="C:FANCM-MHF complex"/>
    <property type="evidence" value="ECO:0007669"/>
    <property type="project" value="TreeGrafter"/>
</dbReference>
<dbReference type="GO" id="GO:0006281">
    <property type="term" value="P:DNA repair"/>
    <property type="evidence" value="ECO:0007669"/>
    <property type="project" value="UniProtKB-KW"/>
</dbReference>
<protein>
    <recommendedName>
        <fullName evidence="10">Centromere protein X</fullName>
    </recommendedName>
</protein>
<dbReference type="PANTHER" id="PTHR28680">
    <property type="entry name" value="CENTROMERE PROTEIN X"/>
    <property type="match status" value="1"/>
</dbReference>
<feature type="region of interest" description="Disordered" evidence="7">
    <location>
        <begin position="1"/>
        <end position="129"/>
    </location>
</feature>
<reference evidence="8 9" key="1">
    <citation type="submission" date="2024-02" db="EMBL/GenBank/DDBJ databases">
        <title>De novo assembly and annotation of 12 fungi associated with fruit tree decline syndrome in Ontario, Canada.</title>
        <authorList>
            <person name="Sulman M."/>
            <person name="Ellouze W."/>
            <person name="Ilyukhin E."/>
        </authorList>
    </citation>
    <scope>NUCLEOTIDE SEQUENCE [LARGE SCALE GENOMIC DNA]</scope>
    <source>
        <strain evidence="8 9">M11/M66-122</strain>
    </source>
</reference>
<dbReference type="Gene3D" id="6.10.130.30">
    <property type="match status" value="1"/>
</dbReference>
<evidence type="ECO:0000256" key="1">
    <source>
        <dbReference type="ARBA" id="ARBA00004123"/>
    </source>
</evidence>
<evidence type="ECO:0000313" key="8">
    <source>
        <dbReference type="EMBL" id="KAK7756412.1"/>
    </source>
</evidence>
<keyword evidence="4" id="KW-0238">DNA-binding</keyword>
<evidence type="ECO:0000256" key="7">
    <source>
        <dbReference type="SAM" id="MobiDB-lite"/>
    </source>
</evidence>